<evidence type="ECO:0000256" key="1">
    <source>
        <dbReference type="ARBA" id="ARBA00002549"/>
    </source>
</evidence>
<dbReference type="CDD" id="cd03419">
    <property type="entry name" value="GRX_GRXh_1_2_like"/>
    <property type="match status" value="1"/>
</dbReference>
<evidence type="ECO:0000256" key="2">
    <source>
        <dbReference type="ARBA" id="ARBA00007190"/>
    </source>
</evidence>
<evidence type="ECO:0000313" key="10">
    <source>
        <dbReference type="Proteomes" id="UP001189624"/>
    </source>
</evidence>
<feature type="signal peptide" evidence="7">
    <location>
        <begin position="1"/>
        <end position="31"/>
    </location>
</feature>
<dbReference type="GO" id="GO:0005737">
    <property type="term" value="C:cytoplasm"/>
    <property type="evidence" value="ECO:0007669"/>
    <property type="project" value="TreeGrafter"/>
</dbReference>
<dbReference type="PANTHER" id="PTHR45694:SF5">
    <property type="entry name" value="GLUTAREDOXIN 2"/>
    <property type="match status" value="1"/>
</dbReference>
<dbReference type="GO" id="GO:0034599">
    <property type="term" value="P:cellular response to oxidative stress"/>
    <property type="evidence" value="ECO:0007669"/>
    <property type="project" value="TreeGrafter"/>
</dbReference>
<keyword evidence="10" id="KW-1185">Reference proteome</keyword>
<feature type="domain" description="Glutaredoxin" evidence="8">
    <location>
        <begin position="47"/>
        <end position="108"/>
    </location>
</feature>
<dbReference type="InterPro" id="IPR011767">
    <property type="entry name" value="GLR_AS"/>
</dbReference>
<dbReference type="InterPro" id="IPR036249">
    <property type="entry name" value="Thioredoxin-like_sf"/>
</dbReference>
<dbReference type="InterPro" id="IPR014025">
    <property type="entry name" value="Glutaredoxin_subgr"/>
</dbReference>
<dbReference type="NCBIfam" id="TIGR02180">
    <property type="entry name" value="GRX_euk"/>
    <property type="match status" value="1"/>
</dbReference>
<dbReference type="PANTHER" id="PTHR45694">
    <property type="entry name" value="GLUTAREDOXIN 2"/>
    <property type="match status" value="1"/>
</dbReference>
<keyword evidence="4" id="KW-0249">Electron transport</keyword>
<evidence type="ECO:0000256" key="4">
    <source>
        <dbReference type="ARBA" id="ARBA00022982"/>
    </source>
</evidence>
<keyword evidence="5" id="KW-1015">Disulfide bond</keyword>
<dbReference type="SUPFAM" id="SSF52833">
    <property type="entry name" value="Thioredoxin-like"/>
    <property type="match status" value="1"/>
</dbReference>
<evidence type="ECO:0000313" key="9">
    <source>
        <dbReference type="EMBL" id="CAJ1975819.1"/>
    </source>
</evidence>
<dbReference type="Gramene" id="rna-AYBTSS11_LOCUS27945">
    <property type="protein sequence ID" value="CAJ1975819.1"/>
    <property type="gene ID" value="gene-AYBTSS11_LOCUS27945"/>
</dbReference>
<keyword evidence="6" id="KW-0676">Redox-active center</keyword>
<dbReference type="InterPro" id="IPR002109">
    <property type="entry name" value="Glutaredoxin"/>
</dbReference>
<dbReference type="Proteomes" id="UP001189624">
    <property type="component" value="Chromosome 9"/>
</dbReference>
<reference evidence="9" key="1">
    <citation type="submission" date="2023-10" db="EMBL/GenBank/DDBJ databases">
        <authorList>
            <person name="Domelevo Entfellner J.-B."/>
        </authorList>
    </citation>
    <scope>NUCLEOTIDE SEQUENCE</scope>
</reference>
<accession>A0AA86VW40</accession>
<dbReference type="PROSITE" id="PS51354">
    <property type="entry name" value="GLUTAREDOXIN_2"/>
    <property type="match status" value="1"/>
</dbReference>
<dbReference type="InterPro" id="IPR011899">
    <property type="entry name" value="Glutaredoxin_euk/vir"/>
</dbReference>
<evidence type="ECO:0000256" key="6">
    <source>
        <dbReference type="ARBA" id="ARBA00023284"/>
    </source>
</evidence>
<evidence type="ECO:0000256" key="3">
    <source>
        <dbReference type="ARBA" id="ARBA00022448"/>
    </source>
</evidence>
<dbReference type="AlphaFoldDB" id="A0AA86VW40"/>
<dbReference type="Gene3D" id="3.40.30.10">
    <property type="entry name" value="Glutaredoxin"/>
    <property type="match status" value="1"/>
</dbReference>
<sequence>MAASYARLTVTALVLIALAPTFLQSSASVSASSVGKFVDETINSHKIVIFSKTYCPYCRRAKALFKELNQIPHVVELDEREDGSQIQEILINIVGKRTVPQVFVNGQHLGGSDDTAAYYESRHLHKLLGIKEEHRDDL</sequence>
<dbReference type="Pfam" id="PF00462">
    <property type="entry name" value="Glutaredoxin"/>
    <property type="match status" value="1"/>
</dbReference>
<dbReference type="EMBL" id="OY731406">
    <property type="protein sequence ID" value="CAJ1975819.1"/>
    <property type="molecule type" value="Genomic_DNA"/>
</dbReference>
<comment type="function">
    <text evidence="1">Has a glutathione-disulfide oxidoreductase activity in the presence of NADPH and glutathione reductase. Reduces low molecular weight disulfides and proteins.</text>
</comment>
<dbReference type="FunFam" id="3.40.30.10:FF:000026">
    <property type="entry name" value="Glutaredoxin 2"/>
    <property type="match status" value="1"/>
</dbReference>
<proteinExistence type="inferred from homology"/>
<dbReference type="PRINTS" id="PR00160">
    <property type="entry name" value="GLUTAREDOXIN"/>
</dbReference>
<dbReference type="PROSITE" id="PS00195">
    <property type="entry name" value="GLUTAREDOXIN_1"/>
    <property type="match status" value="1"/>
</dbReference>
<keyword evidence="3" id="KW-0813">Transport</keyword>
<comment type="similarity">
    <text evidence="2">Belongs to the glutaredoxin family. CPYC subfamily.</text>
</comment>
<organism evidence="9 10">
    <name type="scientific">Sphenostylis stenocarpa</name>
    <dbReference type="NCBI Taxonomy" id="92480"/>
    <lineage>
        <taxon>Eukaryota</taxon>
        <taxon>Viridiplantae</taxon>
        <taxon>Streptophyta</taxon>
        <taxon>Embryophyta</taxon>
        <taxon>Tracheophyta</taxon>
        <taxon>Spermatophyta</taxon>
        <taxon>Magnoliopsida</taxon>
        <taxon>eudicotyledons</taxon>
        <taxon>Gunneridae</taxon>
        <taxon>Pentapetalae</taxon>
        <taxon>rosids</taxon>
        <taxon>fabids</taxon>
        <taxon>Fabales</taxon>
        <taxon>Fabaceae</taxon>
        <taxon>Papilionoideae</taxon>
        <taxon>50 kb inversion clade</taxon>
        <taxon>NPAAA clade</taxon>
        <taxon>indigoferoid/millettioid clade</taxon>
        <taxon>Phaseoleae</taxon>
        <taxon>Sphenostylis</taxon>
    </lineage>
</organism>
<protein>
    <recommendedName>
        <fullName evidence="8">Glutaredoxin domain-containing protein</fullName>
    </recommendedName>
</protein>
<gene>
    <name evidence="9" type="ORF">AYBTSS11_LOCUS27945</name>
</gene>
<keyword evidence="7" id="KW-0732">Signal</keyword>
<evidence type="ECO:0000256" key="7">
    <source>
        <dbReference type="SAM" id="SignalP"/>
    </source>
</evidence>
<evidence type="ECO:0000259" key="8">
    <source>
        <dbReference type="Pfam" id="PF00462"/>
    </source>
</evidence>
<dbReference type="GO" id="GO:0015038">
    <property type="term" value="F:glutathione disulfide oxidoreductase activity"/>
    <property type="evidence" value="ECO:0007669"/>
    <property type="project" value="TreeGrafter"/>
</dbReference>
<evidence type="ECO:0000256" key="5">
    <source>
        <dbReference type="ARBA" id="ARBA00023157"/>
    </source>
</evidence>
<name>A0AA86VW40_9FABA</name>
<feature type="chain" id="PRO_5041698131" description="Glutaredoxin domain-containing protein" evidence="7">
    <location>
        <begin position="32"/>
        <end position="138"/>
    </location>
</feature>